<dbReference type="InterPro" id="IPR023774">
    <property type="entry name" value="Put_metal_dep_hydrolase_YfiT"/>
</dbReference>
<keyword evidence="3 5" id="KW-0378">Hydrolase</keyword>
<comment type="similarity">
    <text evidence="5">Belongs to the metal hydrolase YfiT family.</text>
</comment>
<gene>
    <name evidence="7" type="ORF">FDZ14_08195</name>
</gene>
<comment type="cofactor">
    <cofactor evidence="5">
        <name>Zn(2+)</name>
        <dbReference type="ChEBI" id="CHEBI:29105"/>
    </cofactor>
    <text evidence="5">Binds 1 zinc ion per subunit.</text>
</comment>
<evidence type="ECO:0000256" key="2">
    <source>
        <dbReference type="ARBA" id="ARBA00022723"/>
    </source>
</evidence>
<dbReference type="NCBIfam" id="NF009807">
    <property type="entry name" value="PRK13291.1"/>
    <property type="match status" value="1"/>
</dbReference>
<comment type="subcellular location">
    <subcellularLocation>
        <location evidence="5">Cytoplasm</location>
    </subcellularLocation>
</comment>
<protein>
    <recommendedName>
        <fullName evidence="5">Putative metal-dependent hydrolase FDZ14_08195</fullName>
        <ecNumber evidence="5">3.-.-.-</ecNumber>
    </recommendedName>
</protein>
<accession>A0A6M6DN35</accession>
<dbReference type="GO" id="GO:0005737">
    <property type="term" value="C:cytoplasm"/>
    <property type="evidence" value="ECO:0007669"/>
    <property type="project" value="UniProtKB-SubCell"/>
</dbReference>
<dbReference type="Pfam" id="PF12867">
    <property type="entry name" value="DinB_2"/>
    <property type="match status" value="1"/>
</dbReference>
<name>A0A6M6DN35_PRIMG</name>
<dbReference type="Proteomes" id="UP000501076">
    <property type="component" value="Chromosome"/>
</dbReference>
<comment type="function">
    <text evidence="5">Possible metal-dependent hydrolase.</text>
</comment>
<dbReference type="GO" id="GO:0008270">
    <property type="term" value="F:zinc ion binding"/>
    <property type="evidence" value="ECO:0007669"/>
    <property type="project" value="UniProtKB-UniRule"/>
</dbReference>
<keyword evidence="2 5" id="KW-0479">Metal-binding</keyword>
<comment type="subunit">
    <text evidence="5">Homodimer.</text>
</comment>
<keyword evidence="1 5" id="KW-0963">Cytoplasm</keyword>
<evidence type="ECO:0000256" key="5">
    <source>
        <dbReference type="HAMAP-Rule" id="MF_01256"/>
    </source>
</evidence>
<proteinExistence type="inferred from homology"/>
<dbReference type="InterPro" id="IPR024775">
    <property type="entry name" value="DinB-like"/>
</dbReference>
<dbReference type="HAMAP" id="MF_01256">
    <property type="entry name" value="YfiT_hydrol"/>
    <property type="match status" value="1"/>
</dbReference>
<evidence type="ECO:0000313" key="7">
    <source>
        <dbReference type="EMBL" id="QJX76181.1"/>
    </source>
</evidence>
<feature type="binding site" evidence="5">
    <location>
        <position position="155"/>
    </location>
    <ligand>
        <name>Zn(2+)</name>
        <dbReference type="ChEBI" id="CHEBI:29105"/>
    </ligand>
</feature>
<dbReference type="EMBL" id="CP045272">
    <property type="protein sequence ID" value="QJX76181.1"/>
    <property type="molecule type" value="Genomic_DNA"/>
</dbReference>
<dbReference type="SUPFAM" id="SSF109854">
    <property type="entry name" value="DinB/YfiT-like putative metalloenzymes"/>
    <property type="match status" value="1"/>
</dbReference>
<evidence type="ECO:0000259" key="6">
    <source>
        <dbReference type="Pfam" id="PF12867"/>
    </source>
</evidence>
<feature type="binding site" evidence="5">
    <location>
        <position position="64"/>
    </location>
    <ligand>
        <name>Zn(2+)</name>
        <dbReference type="ChEBI" id="CHEBI:29105"/>
    </ligand>
</feature>
<reference evidence="7 8" key="1">
    <citation type="submission" date="2019-10" db="EMBL/GenBank/DDBJ databases">
        <title>Complete genome sequences for adaption low water activity.</title>
        <authorList>
            <person name="Zhao L."/>
            <person name="Zhong J."/>
        </authorList>
    </citation>
    <scope>NUCLEOTIDE SEQUENCE [LARGE SCALE GENOMIC DNA]</scope>
    <source>
        <strain evidence="7 8">FDU301</strain>
    </source>
</reference>
<dbReference type="AlphaFoldDB" id="A0A6M6DN35"/>
<evidence type="ECO:0000313" key="8">
    <source>
        <dbReference type="Proteomes" id="UP000501076"/>
    </source>
</evidence>
<evidence type="ECO:0000256" key="1">
    <source>
        <dbReference type="ARBA" id="ARBA00022490"/>
    </source>
</evidence>
<evidence type="ECO:0000256" key="4">
    <source>
        <dbReference type="ARBA" id="ARBA00022833"/>
    </source>
</evidence>
<keyword evidence="4 5" id="KW-0862">Zinc</keyword>
<dbReference type="EC" id="3.-.-.-" evidence="5"/>
<evidence type="ECO:0000256" key="3">
    <source>
        <dbReference type="ARBA" id="ARBA00022801"/>
    </source>
</evidence>
<sequence length="176" mass="20216">MFNQYPIGKFTVKENIQKEDIQGWLHDIGDAPKQLADAVEGLTKEQLATPYREGGWKLSQVVHHLADSHMNAYTRFKLGLTEQAPTIKAYDEVAWSTLPDNDLPIEVSLQLFSALHKRLHKLLNSLDEKDLKKMIHHPENGEVTIEQLIATYAWHGKHHVAHITTLRNQRGWWNGI</sequence>
<dbReference type="GO" id="GO:0016787">
    <property type="term" value="F:hydrolase activity"/>
    <property type="evidence" value="ECO:0007669"/>
    <property type="project" value="UniProtKB-UniRule"/>
</dbReference>
<dbReference type="InterPro" id="IPR034660">
    <property type="entry name" value="DinB/YfiT-like"/>
</dbReference>
<dbReference type="Gene3D" id="1.20.120.450">
    <property type="entry name" value="dinb family like domain"/>
    <property type="match status" value="1"/>
</dbReference>
<dbReference type="RefSeq" id="WP_171776748.1">
    <property type="nucleotide sequence ID" value="NZ_CAXOOG010000225.1"/>
</dbReference>
<feature type="domain" description="DinB-like" evidence="6">
    <location>
        <begin position="31"/>
        <end position="163"/>
    </location>
</feature>
<organism evidence="7 8">
    <name type="scientific">Priestia megaterium</name>
    <name type="common">Bacillus megaterium</name>
    <dbReference type="NCBI Taxonomy" id="1404"/>
    <lineage>
        <taxon>Bacteria</taxon>
        <taxon>Bacillati</taxon>
        <taxon>Bacillota</taxon>
        <taxon>Bacilli</taxon>
        <taxon>Bacillales</taxon>
        <taxon>Bacillaceae</taxon>
        <taxon>Priestia</taxon>
    </lineage>
</organism>
<feature type="binding site" evidence="5">
    <location>
        <position position="159"/>
    </location>
    <ligand>
        <name>Zn(2+)</name>
        <dbReference type="ChEBI" id="CHEBI:29105"/>
    </ligand>
</feature>